<dbReference type="InterPro" id="IPR038269">
    <property type="entry name" value="SCAN_sf"/>
</dbReference>
<name>A0A8C7DW59_NAJNA</name>
<dbReference type="Gene3D" id="1.10.4020.10">
    <property type="entry name" value="DNA breaking-rejoining enzymes"/>
    <property type="match status" value="1"/>
</dbReference>
<dbReference type="SMART" id="SM00431">
    <property type="entry name" value="SCAN"/>
    <property type="match status" value="1"/>
</dbReference>
<keyword evidence="5" id="KW-1185">Reference proteome</keyword>
<dbReference type="InterPro" id="IPR050916">
    <property type="entry name" value="SCAN-C2H2_zinc_finger"/>
</dbReference>
<dbReference type="PANTHER" id="PTHR45935:SF15">
    <property type="entry name" value="SCAN BOX DOMAIN-CONTAINING PROTEIN"/>
    <property type="match status" value="1"/>
</dbReference>
<organism evidence="4 5">
    <name type="scientific">Naja naja</name>
    <name type="common">Indian cobra</name>
    <dbReference type="NCBI Taxonomy" id="35670"/>
    <lineage>
        <taxon>Eukaryota</taxon>
        <taxon>Metazoa</taxon>
        <taxon>Chordata</taxon>
        <taxon>Craniata</taxon>
        <taxon>Vertebrata</taxon>
        <taxon>Euteleostomi</taxon>
        <taxon>Lepidosauria</taxon>
        <taxon>Squamata</taxon>
        <taxon>Bifurcata</taxon>
        <taxon>Unidentata</taxon>
        <taxon>Episquamata</taxon>
        <taxon>Toxicofera</taxon>
        <taxon>Serpentes</taxon>
        <taxon>Colubroidea</taxon>
        <taxon>Elapidae</taxon>
        <taxon>Elapinae</taxon>
        <taxon>Naja</taxon>
    </lineage>
</organism>
<protein>
    <recommendedName>
        <fullName evidence="3">SCAN box domain-containing protein</fullName>
    </recommendedName>
</protein>
<feature type="region of interest" description="Disordered" evidence="2">
    <location>
        <begin position="1"/>
        <end position="25"/>
    </location>
</feature>
<reference evidence="4" key="2">
    <citation type="submission" date="2025-09" db="UniProtKB">
        <authorList>
            <consortium name="Ensembl"/>
        </authorList>
    </citation>
    <scope>IDENTIFICATION</scope>
</reference>
<evidence type="ECO:0000313" key="5">
    <source>
        <dbReference type="Proteomes" id="UP000694559"/>
    </source>
</evidence>
<evidence type="ECO:0000256" key="2">
    <source>
        <dbReference type="SAM" id="MobiDB-lite"/>
    </source>
</evidence>
<sequence>IASTMETGLTFDRDSQLQSTSKETYHSTNATELPSLVHCGNTEELEIQRQCFRQFQYQEAKGPRETCQILQTLGQRWLKPERHTKEQLLELLILEQFLTILPPEIQNWVRGCCPETCAQAVDLVESFQLGNETEKWAQQVRIGLPWKQPLPVKTELKEAVPLFAGRVLQKAVPSKNGAWEATWATIGALDMSEVKLATPTHPTRLPQPPEVKQP</sequence>
<dbReference type="FunFam" id="1.10.4020.10:FF:000001">
    <property type="entry name" value="zinc finger protein 263 isoform X1"/>
    <property type="match status" value="1"/>
</dbReference>
<dbReference type="PROSITE" id="PS50804">
    <property type="entry name" value="SCAN_BOX"/>
    <property type="match status" value="1"/>
</dbReference>
<dbReference type="SUPFAM" id="SSF47353">
    <property type="entry name" value="Retrovirus capsid dimerization domain-like"/>
    <property type="match status" value="1"/>
</dbReference>
<dbReference type="Ensembl" id="ENSNNAT00000012064.1">
    <property type="protein sequence ID" value="ENSNNAP00000011536.1"/>
    <property type="gene ID" value="ENSNNAG00000007733.1"/>
</dbReference>
<feature type="domain" description="SCAN box" evidence="3">
    <location>
        <begin position="49"/>
        <end position="128"/>
    </location>
</feature>
<evidence type="ECO:0000259" key="3">
    <source>
        <dbReference type="PROSITE" id="PS50804"/>
    </source>
</evidence>
<keyword evidence="1" id="KW-0539">Nucleus</keyword>
<proteinExistence type="predicted"/>
<dbReference type="OrthoDB" id="6077919at2759"/>
<dbReference type="Proteomes" id="UP000694559">
    <property type="component" value="Unplaced"/>
</dbReference>
<dbReference type="InterPro" id="IPR003309">
    <property type="entry name" value="SCAN_dom"/>
</dbReference>
<dbReference type="GeneTree" id="ENSGT00940000154715"/>
<accession>A0A8C7DW59</accession>
<evidence type="ECO:0000256" key="1">
    <source>
        <dbReference type="ARBA" id="ARBA00023242"/>
    </source>
</evidence>
<dbReference type="AlphaFoldDB" id="A0A8C7DW59"/>
<dbReference type="PANTHER" id="PTHR45935">
    <property type="entry name" value="PROTEIN ZBED8-RELATED"/>
    <property type="match status" value="1"/>
</dbReference>
<evidence type="ECO:0000313" key="4">
    <source>
        <dbReference type="Ensembl" id="ENSNNAP00000011536.1"/>
    </source>
</evidence>
<dbReference type="Pfam" id="PF02023">
    <property type="entry name" value="SCAN"/>
    <property type="match status" value="1"/>
</dbReference>
<feature type="compositionally biased region" description="Polar residues" evidence="2">
    <location>
        <begin position="16"/>
        <end position="25"/>
    </location>
</feature>
<reference evidence="4" key="1">
    <citation type="submission" date="2025-08" db="UniProtKB">
        <authorList>
            <consortium name="Ensembl"/>
        </authorList>
    </citation>
    <scope>IDENTIFICATION</scope>
</reference>